<comment type="caution">
    <text evidence="1">The sequence shown here is derived from an EMBL/GenBank/DDBJ whole genome shotgun (WGS) entry which is preliminary data.</text>
</comment>
<dbReference type="AlphaFoldDB" id="A0A9D9IAX6"/>
<organism evidence="1 2">
    <name type="scientific">Candidatus Ornithospirochaeta stercoravium</name>
    <dbReference type="NCBI Taxonomy" id="2840897"/>
    <lineage>
        <taxon>Bacteria</taxon>
        <taxon>Pseudomonadati</taxon>
        <taxon>Spirochaetota</taxon>
        <taxon>Spirochaetia</taxon>
        <taxon>Spirochaetales</taxon>
        <taxon>Spirochaetaceae</taxon>
        <taxon>Spirochaetaceae incertae sedis</taxon>
        <taxon>Candidatus Ornithospirochaeta</taxon>
    </lineage>
</organism>
<protein>
    <submittedName>
        <fullName evidence="1">Uncharacterized protein</fullName>
    </submittedName>
</protein>
<evidence type="ECO:0000313" key="1">
    <source>
        <dbReference type="EMBL" id="MBO8468459.1"/>
    </source>
</evidence>
<dbReference type="Proteomes" id="UP000810292">
    <property type="component" value="Unassembled WGS sequence"/>
</dbReference>
<dbReference type="EMBL" id="JADIMF010000022">
    <property type="protein sequence ID" value="MBO8468459.1"/>
    <property type="molecule type" value="Genomic_DNA"/>
</dbReference>
<evidence type="ECO:0000313" key="2">
    <source>
        <dbReference type="Proteomes" id="UP000810292"/>
    </source>
</evidence>
<reference evidence="1" key="1">
    <citation type="submission" date="2020-10" db="EMBL/GenBank/DDBJ databases">
        <authorList>
            <person name="Gilroy R."/>
        </authorList>
    </citation>
    <scope>NUCLEOTIDE SEQUENCE</scope>
    <source>
        <strain evidence="1">14700</strain>
    </source>
</reference>
<proteinExistence type="predicted"/>
<gene>
    <name evidence="1" type="ORF">IAA72_01565</name>
</gene>
<reference evidence="1" key="2">
    <citation type="journal article" date="2021" name="PeerJ">
        <title>Extensive microbial diversity within the chicken gut microbiome revealed by metagenomics and culture.</title>
        <authorList>
            <person name="Gilroy R."/>
            <person name="Ravi A."/>
            <person name="Getino M."/>
            <person name="Pursley I."/>
            <person name="Horton D.L."/>
            <person name="Alikhan N.F."/>
            <person name="Baker D."/>
            <person name="Gharbi K."/>
            <person name="Hall N."/>
            <person name="Watson M."/>
            <person name="Adriaenssens E.M."/>
            <person name="Foster-Nyarko E."/>
            <person name="Jarju S."/>
            <person name="Secka A."/>
            <person name="Antonio M."/>
            <person name="Oren A."/>
            <person name="Chaudhuri R.R."/>
            <person name="La Ragione R."/>
            <person name="Hildebrand F."/>
            <person name="Pallen M.J."/>
        </authorList>
    </citation>
    <scope>NUCLEOTIDE SEQUENCE</scope>
    <source>
        <strain evidence="1">14700</strain>
    </source>
</reference>
<name>A0A9D9IAX6_9SPIO</name>
<accession>A0A9D9IAX6</accession>
<sequence>MYKTEIIPYSPKAKDMAKRIEEKCNEMEKTGYRLISSAITGAAKAILIFHKDEDEINTANG</sequence>